<proteinExistence type="predicted"/>
<dbReference type="AlphaFoldDB" id="A0A377M2R9"/>
<evidence type="ECO:0000313" key="1">
    <source>
        <dbReference type="EMBL" id="STQ12021.1"/>
    </source>
</evidence>
<evidence type="ECO:0000313" key="2">
    <source>
        <dbReference type="Proteomes" id="UP000255106"/>
    </source>
</evidence>
<dbReference type="Proteomes" id="UP000255106">
    <property type="component" value="Unassembled WGS sequence"/>
</dbReference>
<protein>
    <submittedName>
        <fullName evidence="1">Uncharacterized protein</fullName>
    </submittedName>
</protein>
<accession>A0A377M2R9</accession>
<reference evidence="1 2" key="1">
    <citation type="submission" date="2018-06" db="EMBL/GenBank/DDBJ databases">
        <authorList>
            <consortium name="Pathogen Informatics"/>
            <person name="Doyle S."/>
        </authorList>
    </citation>
    <scope>NUCLEOTIDE SEQUENCE [LARGE SCALE GENOMIC DNA]</scope>
    <source>
        <strain evidence="1 2">NCTC10005</strain>
    </source>
</reference>
<dbReference type="EMBL" id="UGJB01000004">
    <property type="protein sequence ID" value="STQ12021.1"/>
    <property type="molecule type" value="Genomic_DNA"/>
</dbReference>
<gene>
    <name evidence="1" type="ORF">NCTC10005_04803</name>
</gene>
<name>A0A377M2R9_ENTCL</name>
<organism evidence="1 2">
    <name type="scientific">Enterobacter cloacae</name>
    <dbReference type="NCBI Taxonomy" id="550"/>
    <lineage>
        <taxon>Bacteria</taxon>
        <taxon>Pseudomonadati</taxon>
        <taxon>Pseudomonadota</taxon>
        <taxon>Gammaproteobacteria</taxon>
        <taxon>Enterobacterales</taxon>
        <taxon>Enterobacteriaceae</taxon>
        <taxon>Enterobacter</taxon>
        <taxon>Enterobacter cloacae complex</taxon>
    </lineage>
</organism>
<sequence>MAVNHFAIAHHVIADNHRAGAGVVQRPFEVAGIVWLISINKDQVERRNVAKIFQRSQRRAFDEFNALVETGKLNILPRHAACVESASSVISFPSGGRARAIQIEL</sequence>